<dbReference type="PANTHER" id="PTHR44843">
    <property type="entry name" value="METHYLTRANSFERASE"/>
    <property type="match status" value="1"/>
</dbReference>
<dbReference type="EMBL" id="JBFOLJ010000009">
    <property type="protein sequence ID" value="KAL2508163.1"/>
    <property type="molecule type" value="Genomic_DNA"/>
</dbReference>
<proteinExistence type="predicted"/>
<keyword evidence="1" id="KW-0472">Membrane</keyword>
<feature type="domain" description="DUF7870" evidence="2">
    <location>
        <begin position="259"/>
        <end position="339"/>
    </location>
</feature>
<dbReference type="GO" id="GO:0008168">
    <property type="term" value="F:methyltransferase activity"/>
    <property type="evidence" value="ECO:0007669"/>
    <property type="project" value="UniProtKB-KW"/>
</dbReference>
<sequence>MEIPTPKNPNLLLSNILVRLLSFGVLVILARLAYVITVKGRSCDSLDFCFFPQSLKSNVATSTTTAVVAANISAASSARLKTYYSSIFIDLIAQGFLSLNSKSLCIGAVSGEEIISLKEVGVFNSVGISLKKWSRPFIRFKNQTFGFVFSSTAGLDEALKPVEFALEVYRTLKHGGFFVVHTESANDAYSFASLLELFNSFTLIKSSEVDGFDSSSPLIHEIIFKKEKGVFRFNEKEQFLNGDSMSKCSVPSYKHELIKNAEPLIREEPLKPWITFKRNIKNVKYLPSMVDISFKNQYRYVAIGAKSYSLSIGSWFKKRYPKQDKSFEIYAIEANSTFHDEYRLRKGVTLLPYAAWIRNETLYFEINREASRKNGKRGRGAGRNQAVQSSSNFVSVFNKIQGFDLAMWLKSVVKERDYVVVKMDVEGTEFHLVRRLVETGAICLIDEVFLECHYNRWQRCCPEKRSPKYQNTYVQCLELFSSLRENGVLVHQWWVSRAERRERRIYPGEAGEECGWFE</sequence>
<keyword evidence="3" id="KW-0808">Transferase</keyword>
<name>A0ABD1T6G9_9LAMI</name>
<dbReference type="Pfam" id="PF25276">
    <property type="entry name" value="DUF7870"/>
    <property type="match status" value="2"/>
</dbReference>
<feature type="transmembrane region" description="Helical" evidence="1">
    <location>
        <begin position="12"/>
        <end position="34"/>
    </location>
</feature>
<evidence type="ECO:0000313" key="3">
    <source>
        <dbReference type="EMBL" id="KAL2508163.1"/>
    </source>
</evidence>
<keyword evidence="1" id="KW-1133">Transmembrane helix</keyword>
<dbReference type="InterPro" id="IPR029063">
    <property type="entry name" value="SAM-dependent_MTases_sf"/>
</dbReference>
<keyword evidence="3" id="KW-0489">Methyltransferase</keyword>
<keyword evidence="4" id="KW-1185">Reference proteome</keyword>
<accession>A0ABD1T6G9</accession>
<dbReference type="Gene3D" id="3.40.50.150">
    <property type="entry name" value="Vaccinia Virus protein VP39"/>
    <property type="match status" value="1"/>
</dbReference>
<evidence type="ECO:0000259" key="2">
    <source>
        <dbReference type="Pfam" id="PF25276"/>
    </source>
</evidence>
<evidence type="ECO:0000313" key="4">
    <source>
        <dbReference type="Proteomes" id="UP001604277"/>
    </source>
</evidence>
<comment type="caution">
    <text evidence="3">The sequence shown here is derived from an EMBL/GenBank/DDBJ whole genome shotgun (WGS) entry which is preliminary data.</text>
</comment>
<dbReference type="AlphaFoldDB" id="A0ABD1T6G9"/>
<reference evidence="4" key="1">
    <citation type="submission" date="2024-07" db="EMBL/GenBank/DDBJ databases">
        <title>Two chromosome-level genome assemblies of Korean endemic species Abeliophyllum distichum and Forsythia ovata (Oleaceae).</title>
        <authorList>
            <person name="Jang H."/>
        </authorList>
    </citation>
    <scope>NUCLEOTIDE SEQUENCE [LARGE SCALE GENOMIC DNA]</scope>
</reference>
<dbReference type="SUPFAM" id="SSF53335">
    <property type="entry name" value="S-adenosyl-L-methionine-dependent methyltransferases"/>
    <property type="match status" value="1"/>
</dbReference>
<dbReference type="InterPro" id="IPR057192">
    <property type="entry name" value="DUF7870"/>
</dbReference>
<organism evidence="3 4">
    <name type="scientific">Forsythia ovata</name>
    <dbReference type="NCBI Taxonomy" id="205694"/>
    <lineage>
        <taxon>Eukaryota</taxon>
        <taxon>Viridiplantae</taxon>
        <taxon>Streptophyta</taxon>
        <taxon>Embryophyta</taxon>
        <taxon>Tracheophyta</taxon>
        <taxon>Spermatophyta</taxon>
        <taxon>Magnoliopsida</taxon>
        <taxon>eudicotyledons</taxon>
        <taxon>Gunneridae</taxon>
        <taxon>Pentapetalae</taxon>
        <taxon>asterids</taxon>
        <taxon>lamiids</taxon>
        <taxon>Lamiales</taxon>
        <taxon>Oleaceae</taxon>
        <taxon>Forsythieae</taxon>
        <taxon>Forsythia</taxon>
    </lineage>
</organism>
<gene>
    <name evidence="3" type="ORF">Fot_31810</name>
</gene>
<protein>
    <submittedName>
        <fullName evidence="3">Methyltransferase</fullName>
    </submittedName>
</protein>
<feature type="domain" description="DUF7870" evidence="2">
    <location>
        <begin position="398"/>
        <end position="494"/>
    </location>
</feature>
<dbReference type="GO" id="GO:0032259">
    <property type="term" value="P:methylation"/>
    <property type="evidence" value="ECO:0007669"/>
    <property type="project" value="UniProtKB-KW"/>
</dbReference>
<keyword evidence="1" id="KW-0812">Transmembrane</keyword>
<dbReference type="PANTHER" id="PTHR44843:SF13">
    <property type="entry name" value="METHYLTRANSFERASE FKBM DOMAIN-CONTAINING PROTEIN"/>
    <property type="match status" value="1"/>
</dbReference>
<dbReference type="Proteomes" id="UP001604277">
    <property type="component" value="Unassembled WGS sequence"/>
</dbReference>
<evidence type="ECO:0000256" key="1">
    <source>
        <dbReference type="SAM" id="Phobius"/>
    </source>
</evidence>